<dbReference type="RefSeq" id="WP_151582000.1">
    <property type="nucleotide sequence ID" value="NZ_WBVM01000003.1"/>
</dbReference>
<dbReference type="Proteomes" id="UP000449906">
    <property type="component" value="Unassembled WGS sequence"/>
</dbReference>
<keyword evidence="1" id="KW-0175">Coiled coil</keyword>
<feature type="compositionally biased region" description="Low complexity" evidence="2">
    <location>
        <begin position="8"/>
        <end position="67"/>
    </location>
</feature>
<sequence length="244" mass="24942">MAEQATNTTGTTSTSGTGDATAATGDTGTTTGDGTTGQTTGTSATTGGSATDTGAATSTGTSTGTSTVDYKDRFEGQQKVNRDLESKLTGARTELDTLRAEVAKLQGKEAEFAAAQEAQRLKDEALAVANQRILKAEFRAAAAGKLNDPADALAYIDLSSFEVSDDGAVDSTAIAAAIADLITTKPYLAAQGGRFQGGADTGTRNESGSTQLTEADVKRLSAEGRHAEIVKAKEEGRLRDYLGS</sequence>
<evidence type="ECO:0000256" key="1">
    <source>
        <dbReference type="SAM" id="Coils"/>
    </source>
</evidence>
<accession>A0A7J5DT34</accession>
<feature type="region of interest" description="Disordered" evidence="2">
    <location>
        <begin position="195"/>
        <end position="214"/>
    </location>
</feature>
<evidence type="ECO:0000313" key="3">
    <source>
        <dbReference type="EMBL" id="KAB2808320.1"/>
    </source>
</evidence>
<reference evidence="3 4" key="1">
    <citation type="submission" date="2019-09" db="EMBL/GenBank/DDBJ databases">
        <title>Pimelobacter sp. isolated from Paulinella.</title>
        <authorList>
            <person name="Jeong S.E."/>
        </authorList>
    </citation>
    <scope>NUCLEOTIDE SEQUENCE [LARGE SCALE GENOMIC DNA]</scope>
    <source>
        <strain evidence="3 4">Pch-N</strain>
    </source>
</reference>
<evidence type="ECO:0000256" key="2">
    <source>
        <dbReference type="SAM" id="MobiDB-lite"/>
    </source>
</evidence>
<gene>
    <name evidence="3" type="ORF">F9L07_22660</name>
</gene>
<organism evidence="3 4">
    <name type="scientific">Nocardioides simplex</name>
    <name type="common">Arthrobacter simplex</name>
    <dbReference type="NCBI Taxonomy" id="2045"/>
    <lineage>
        <taxon>Bacteria</taxon>
        <taxon>Bacillati</taxon>
        <taxon>Actinomycetota</taxon>
        <taxon>Actinomycetes</taxon>
        <taxon>Propionibacteriales</taxon>
        <taxon>Nocardioidaceae</taxon>
        <taxon>Pimelobacter</taxon>
    </lineage>
</organism>
<evidence type="ECO:0000313" key="4">
    <source>
        <dbReference type="Proteomes" id="UP000449906"/>
    </source>
</evidence>
<name>A0A7J5DT34_NOCSI</name>
<feature type="coiled-coil region" evidence="1">
    <location>
        <begin position="81"/>
        <end position="108"/>
    </location>
</feature>
<proteinExistence type="predicted"/>
<feature type="compositionally biased region" description="Polar residues" evidence="2">
    <location>
        <begin position="202"/>
        <end position="213"/>
    </location>
</feature>
<comment type="caution">
    <text evidence="3">The sequence shown here is derived from an EMBL/GenBank/DDBJ whole genome shotgun (WGS) entry which is preliminary data.</text>
</comment>
<feature type="region of interest" description="Disordered" evidence="2">
    <location>
        <begin position="1"/>
        <end position="74"/>
    </location>
</feature>
<dbReference type="EMBL" id="WBVM01000003">
    <property type="protein sequence ID" value="KAB2808320.1"/>
    <property type="molecule type" value="Genomic_DNA"/>
</dbReference>
<dbReference type="AlphaFoldDB" id="A0A7J5DT34"/>
<evidence type="ECO:0008006" key="5">
    <source>
        <dbReference type="Google" id="ProtNLM"/>
    </source>
</evidence>
<protein>
    <recommendedName>
        <fullName evidence="5">Phage capsid and scaffold</fullName>
    </recommendedName>
</protein>